<dbReference type="InterPro" id="IPR044152">
    <property type="entry name" value="YqjM-like"/>
</dbReference>
<evidence type="ECO:0000256" key="4">
    <source>
        <dbReference type="ARBA" id="ARBA00022857"/>
    </source>
</evidence>
<dbReference type="CDD" id="cd02932">
    <property type="entry name" value="OYE_YqiM_FMN"/>
    <property type="match status" value="1"/>
</dbReference>
<evidence type="ECO:0000313" key="8">
    <source>
        <dbReference type="Proteomes" id="UP000193411"/>
    </source>
</evidence>
<dbReference type="Pfam" id="PF00724">
    <property type="entry name" value="Oxidored_FMN"/>
    <property type="match status" value="1"/>
</dbReference>
<evidence type="ECO:0000313" key="7">
    <source>
        <dbReference type="EMBL" id="ORZ39966.1"/>
    </source>
</evidence>
<keyword evidence="3" id="KW-0288">FMN</keyword>
<dbReference type="GO" id="GO:0050661">
    <property type="term" value="F:NADP binding"/>
    <property type="evidence" value="ECO:0007669"/>
    <property type="project" value="InterPro"/>
</dbReference>
<evidence type="ECO:0000256" key="3">
    <source>
        <dbReference type="ARBA" id="ARBA00022643"/>
    </source>
</evidence>
<dbReference type="AlphaFoldDB" id="A0A1Y2HZC6"/>
<accession>A0A1Y2HZC6</accession>
<dbReference type="OrthoDB" id="72788at2759"/>
<dbReference type="GO" id="GO:0010181">
    <property type="term" value="F:FMN binding"/>
    <property type="evidence" value="ECO:0007669"/>
    <property type="project" value="InterPro"/>
</dbReference>
<keyword evidence="8" id="KW-1185">Reference proteome</keyword>
<dbReference type="EMBL" id="MCFL01000004">
    <property type="protein sequence ID" value="ORZ39966.1"/>
    <property type="molecule type" value="Genomic_DNA"/>
</dbReference>
<keyword evidence="4" id="KW-0521">NADP</keyword>
<dbReference type="PANTHER" id="PTHR43303:SF4">
    <property type="entry name" value="NADPH DEHYDROGENASE C23G7.10C-RELATED"/>
    <property type="match status" value="1"/>
</dbReference>
<evidence type="ECO:0000256" key="2">
    <source>
        <dbReference type="ARBA" id="ARBA00022630"/>
    </source>
</evidence>
<evidence type="ECO:0000256" key="1">
    <source>
        <dbReference type="ARBA" id="ARBA00001917"/>
    </source>
</evidence>
<dbReference type="InterPro" id="IPR013785">
    <property type="entry name" value="Aldolase_TIM"/>
</dbReference>
<dbReference type="STRING" id="765915.A0A1Y2HZC6"/>
<proteinExistence type="predicted"/>
<comment type="cofactor">
    <cofactor evidence="1">
        <name>FMN</name>
        <dbReference type="ChEBI" id="CHEBI:58210"/>
    </cofactor>
</comment>
<feature type="domain" description="NADH:flavin oxidoreductase/NADH oxidase N-terminal" evidence="6">
    <location>
        <begin position="41"/>
        <end position="375"/>
    </location>
</feature>
<gene>
    <name evidence="7" type="ORF">BCR44DRAFT_42735</name>
</gene>
<keyword evidence="5" id="KW-0560">Oxidoreductase</keyword>
<organism evidence="7 8">
    <name type="scientific">Catenaria anguillulae PL171</name>
    <dbReference type="NCBI Taxonomy" id="765915"/>
    <lineage>
        <taxon>Eukaryota</taxon>
        <taxon>Fungi</taxon>
        <taxon>Fungi incertae sedis</taxon>
        <taxon>Blastocladiomycota</taxon>
        <taxon>Blastocladiomycetes</taxon>
        <taxon>Blastocladiales</taxon>
        <taxon>Catenariaceae</taxon>
        <taxon>Catenaria</taxon>
    </lineage>
</organism>
<dbReference type="InterPro" id="IPR001155">
    <property type="entry name" value="OxRdtase_FMN_N"/>
</dbReference>
<dbReference type="Proteomes" id="UP000193411">
    <property type="component" value="Unassembled WGS sequence"/>
</dbReference>
<protein>
    <recommendedName>
        <fullName evidence="6">NADH:flavin oxidoreductase/NADH oxidase N-terminal domain-containing protein</fullName>
    </recommendedName>
</protein>
<evidence type="ECO:0000259" key="6">
    <source>
        <dbReference type="Pfam" id="PF00724"/>
    </source>
</evidence>
<dbReference type="PANTHER" id="PTHR43303">
    <property type="entry name" value="NADPH DEHYDROGENASE C23G7.10C-RELATED"/>
    <property type="match status" value="1"/>
</dbReference>
<dbReference type="Gene3D" id="3.20.20.70">
    <property type="entry name" value="Aldolase class I"/>
    <property type="match status" value="1"/>
</dbReference>
<name>A0A1Y2HZC6_9FUNG</name>
<dbReference type="GO" id="GO:0003959">
    <property type="term" value="F:NADPH dehydrogenase activity"/>
    <property type="evidence" value="ECO:0007669"/>
    <property type="project" value="InterPro"/>
</dbReference>
<keyword evidence="2" id="KW-0285">Flavoprotein</keyword>
<dbReference type="SUPFAM" id="SSF51395">
    <property type="entry name" value="FMN-linked oxidoreductases"/>
    <property type="match status" value="1"/>
</dbReference>
<sequence length="396" mass="43461">MTSSTANGSTADQTKYFITQKATPGSGKPKVGSESSKVAALFRPIKVRGIEFPNRIQVSPMCMYSAQDGFATDFHLVHIGQFALRGVGMTMMEATAVRPEGRISPRDLGIWSDDHIAPLRRITDFVHHHKGLVAIQLAHAGRKASTWPIYEPTARGLVGEEDGGWPNATVAPSPIAWDAEHAQPHELTEDQIFELVEAFKQATIRSDKAGFDVVEIHAAHGYLLHQFLSPMSNKRTDKYGGSLENRARFLTLVVKAVRSVWPEHKPLFLRLSCTDWVEESSWDVDEVVQVVQSLVALGVDVVDCSSGGGHPSQKVSYSPGFQVPFAEAVRQRVTGALTVAVGAITEPKQANAIVEDGKADFVMLARQFLRDSWVVQAAYDLGVDVAFINQYERGRL</sequence>
<evidence type="ECO:0000256" key="5">
    <source>
        <dbReference type="ARBA" id="ARBA00023002"/>
    </source>
</evidence>
<comment type="caution">
    <text evidence="7">The sequence shown here is derived from an EMBL/GenBank/DDBJ whole genome shotgun (WGS) entry which is preliminary data.</text>
</comment>
<reference evidence="7 8" key="1">
    <citation type="submission" date="2016-07" db="EMBL/GenBank/DDBJ databases">
        <title>Pervasive Adenine N6-methylation of Active Genes in Fungi.</title>
        <authorList>
            <consortium name="DOE Joint Genome Institute"/>
            <person name="Mondo S.J."/>
            <person name="Dannebaum R.O."/>
            <person name="Kuo R.C."/>
            <person name="Labutti K."/>
            <person name="Haridas S."/>
            <person name="Kuo A."/>
            <person name="Salamov A."/>
            <person name="Ahrendt S.R."/>
            <person name="Lipzen A."/>
            <person name="Sullivan W."/>
            <person name="Andreopoulos W.B."/>
            <person name="Clum A."/>
            <person name="Lindquist E."/>
            <person name="Daum C."/>
            <person name="Ramamoorthy G.K."/>
            <person name="Gryganskyi A."/>
            <person name="Culley D."/>
            <person name="Magnuson J.K."/>
            <person name="James T.Y."/>
            <person name="O'Malley M.A."/>
            <person name="Stajich J.E."/>
            <person name="Spatafora J.W."/>
            <person name="Visel A."/>
            <person name="Grigoriev I.V."/>
        </authorList>
    </citation>
    <scope>NUCLEOTIDE SEQUENCE [LARGE SCALE GENOMIC DNA]</scope>
    <source>
        <strain evidence="7 8">PL171</strain>
    </source>
</reference>